<dbReference type="RefSeq" id="WP_376846572.1">
    <property type="nucleotide sequence ID" value="NZ_JBHSFW010000009.1"/>
</dbReference>
<sequence>MDNVDKRHRLDEEVFSYRITKNKTVFLDWKGKQVKILKGKEAEKFISRINAANSEKDKQLIMAKVTGHFKHGNEREVRKGGGT</sequence>
<reference evidence="2" key="1">
    <citation type="journal article" date="2019" name="Int. J. Syst. Evol. Microbiol.">
        <title>The Global Catalogue of Microorganisms (GCM) 10K type strain sequencing project: providing services to taxonomists for standard genome sequencing and annotation.</title>
        <authorList>
            <consortium name="The Broad Institute Genomics Platform"/>
            <consortium name="The Broad Institute Genome Sequencing Center for Infectious Disease"/>
            <person name="Wu L."/>
            <person name="Ma J."/>
        </authorList>
    </citation>
    <scope>NUCLEOTIDE SEQUENCE [LARGE SCALE GENOMIC DNA]</scope>
    <source>
        <strain evidence="2">CGMCC 1.16306</strain>
    </source>
</reference>
<gene>
    <name evidence="1" type="ORF">ACFO4N_12200</name>
</gene>
<name>A0ABV9GQL5_9BACL</name>
<comment type="caution">
    <text evidence="1">The sequence shown here is derived from an EMBL/GenBank/DDBJ whole genome shotgun (WGS) entry which is preliminary data.</text>
</comment>
<organism evidence="1 2">
    <name type="scientific">Camelliibacillus cellulosilyticus</name>
    <dbReference type="NCBI Taxonomy" id="2174486"/>
    <lineage>
        <taxon>Bacteria</taxon>
        <taxon>Bacillati</taxon>
        <taxon>Bacillota</taxon>
        <taxon>Bacilli</taxon>
        <taxon>Bacillales</taxon>
        <taxon>Sporolactobacillaceae</taxon>
        <taxon>Camelliibacillus</taxon>
    </lineage>
</organism>
<protein>
    <submittedName>
        <fullName evidence="1">Uncharacterized protein</fullName>
    </submittedName>
</protein>
<keyword evidence="2" id="KW-1185">Reference proteome</keyword>
<accession>A0ABV9GQL5</accession>
<dbReference type="Proteomes" id="UP001596022">
    <property type="component" value="Unassembled WGS sequence"/>
</dbReference>
<dbReference type="EMBL" id="JBHSFW010000009">
    <property type="protein sequence ID" value="MFC4619474.1"/>
    <property type="molecule type" value="Genomic_DNA"/>
</dbReference>
<evidence type="ECO:0000313" key="2">
    <source>
        <dbReference type="Proteomes" id="UP001596022"/>
    </source>
</evidence>
<proteinExistence type="predicted"/>
<evidence type="ECO:0000313" key="1">
    <source>
        <dbReference type="EMBL" id="MFC4619474.1"/>
    </source>
</evidence>